<protein>
    <submittedName>
        <fullName evidence="2">DUF1461 domain-containing protein</fullName>
    </submittedName>
</protein>
<organism evidence="2 3">
    <name type="scientific">Hydrogenovibrio thermophilus</name>
    <dbReference type="NCBI Taxonomy" id="265883"/>
    <lineage>
        <taxon>Bacteria</taxon>
        <taxon>Pseudomonadati</taxon>
        <taxon>Pseudomonadota</taxon>
        <taxon>Gammaproteobacteria</taxon>
        <taxon>Thiotrichales</taxon>
        <taxon>Piscirickettsiaceae</taxon>
        <taxon>Hydrogenovibrio</taxon>
    </lineage>
</organism>
<dbReference type="InterPro" id="IPR010178">
    <property type="entry name" value="Lit"/>
</dbReference>
<proteinExistence type="predicted"/>
<dbReference type="RefSeq" id="WP_128385366.1">
    <property type="nucleotide sequence ID" value="NZ_CP035033.1"/>
</dbReference>
<feature type="transmembrane region" description="Helical" evidence="1">
    <location>
        <begin position="12"/>
        <end position="34"/>
    </location>
</feature>
<gene>
    <name evidence="2" type="ORF">EPV75_10565</name>
</gene>
<sequence length="248" mass="29009">MHQARYWITPSFWLGVIWVWTGFLLSLWISWHLLAKADFFYPVWYDHAGIHENIERYAPDNRYREGFENTSRSERLALFHGIVESIQHQGKGLDTLVYRHEGQSILLLRPPEIGHLQDVANLVSWLNRAGLVVFGIWLLVGAWQLKRHQYTTFRQAWWFLGIGLGVTALLLALLGAEKVFYQLHVWVFPPEHPWFFFYEDSLMSTLMKAPDLFAYIAIALVVTAGLIFSLLLYTAQRFQTQADRLKSR</sequence>
<accession>A0A410H5J9</accession>
<dbReference type="Proteomes" id="UP000285478">
    <property type="component" value="Chromosome"/>
</dbReference>
<evidence type="ECO:0000313" key="2">
    <source>
        <dbReference type="EMBL" id="QAB16080.1"/>
    </source>
</evidence>
<keyword evidence="1" id="KW-1133">Transmembrane helix</keyword>
<dbReference type="EMBL" id="CP035033">
    <property type="protein sequence ID" value="QAB16080.1"/>
    <property type="molecule type" value="Genomic_DNA"/>
</dbReference>
<dbReference type="KEGG" id="htr:EPV75_10565"/>
<name>A0A410H5J9_9GAMM</name>
<feature type="transmembrane region" description="Helical" evidence="1">
    <location>
        <begin position="157"/>
        <end position="176"/>
    </location>
</feature>
<feature type="transmembrane region" description="Helical" evidence="1">
    <location>
        <begin position="125"/>
        <end position="145"/>
    </location>
</feature>
<keyword evidence="3" id="KW-1185">Reference proteome</keyword>
<dbReference type="AlphaFoldDB" id="A0A410H5J9"/>
<feature type="transmembrane region" description="Helical" evidence="1">
    <location>
        <begin position="212"/>
        <end position="235"/>
    </location>
</feature>
<evidence type="ECO:0000313" key="3">
    <source>
        <dbReference type="Proteomes" id="UP000285478"/>
    </source>
</evidence>
<dbReference type="Pfam" id="PF07314">
    <property type="entry name" value="Lit"/>
    <property type="match status" value="1"/>
</dbReference>
<keyword evidence="1" id="KW-0812">Transmembrane</keyword>
<reference evidence="2 3" key="1">
    <citation type="journal article" date="2018" name="Environ. Microbiol.">
        <title>Genomes of ubiquitous marine and hypersaline Hydrogenovibrio, Thiomicrorhabdus and Thiomicrospira spp. encode a diversity of mechanisms to sustain chemolithoautotrophy in heterogeneous environments.</title>
        <authorList>
            <person name="Scott K.M."/>
            <person name="Williams J."/>
            <person name="Porter C.M.B."/>
            <person name="Russel S."/>
            <person name="Harmer T.L."/>
            <person name="Paul J.H."/>
            <person name="Antonen K.M."/>
            <person name="Bridges M.K."/>
            <person name="Camper G.J."/>
            <person name="Campla C.K."/>
            <person name="Casella L.G."/>
            <person name="Chase E."/>
            <person name="Conrad J.W."/>
            <person name="Cruz M.C."/>
            <person name="Dunlap D.S."/>
            <person name="Duran L."/>
            <person name="Fahsbender E.M."/>
            <person name="Goldsmith D.B."/>
            <person name="Keeley R.F."/>
            <person name="Kondoff M.R."/>
            <person name="Kussy B.I."/>
            <person name="Lane M.K."/>
            <person name="Lawler S."/>
            <person name="Leigh B.A."/>
            <person name="Lewis C."/>
            <person name="Lostal L.M."/>
            <person name="Marking D."/>
            <person name="Mancera P.A."/>
            <person name="McClenthan E.C."/>
            <person name="McIntyre E.A."/>
            <person name="Mine J.A."/>
            <person name="Modi S."/>
            <person name="Moore B.D."/>
            <person name="Morgan W.A."/>
            <person name="Nelson K.M."/>
            <person name="Nguyen K.N."/>
            <person name="Ogburn N."/>
            <person name="Parrino D.G."/>
            <person name="Pedapudi A.D."/>
            <person name="Pelham R.P."/>
            <person name="Preece A.M."/>
            <person name="Rampersad E.A."/>
            <person name="Richardson J.C."/>
            <person name="Rodgers C.M."/>
            <person name="Schaffer B.L."/>
            <person name="Sheridan N.E."/>
            <person name="Solone M.R."/>
            <person name="Staley Z.R."/>
            <person name="Tabuchi M."/>
            <person name="Waide R.J."/>
            <person name="Wanjugi P.W."/>
            <person name="Young S."/>
            <person name="Clum A."/>
            <person name="Daum C."/>
            <person name="Huntemann M."/>
            <person name="Ivanova N."/>
            <person name="Kyrpides N."/>
            <person name="Mikhailova N."/>
            <person name="Palaniappan K."/>
            <person name="Pillay M."/>
            <person name="Reddy T.B.K."/>
            <person name="Shapiro N."/>
            <person name="Stamatis D."/>
            <person name="Varghese N."/>
            <person name="Woyke T."/>
            <person name="Boden R."/>
            <person name="Freyermuth S.K."/>
            <person name="Kerfeld C.A."/>
        </authorList>
    </citation>
    <scope>NUCLEOTIDE SEQUENCE [LARGE SCALE GENOMIC DNA]</scope>
    <source>
        <strain evidence="2 3">JR-2</strain>
    </source>
</reference>
<keyword evidence="1" id="KW-0472">Membrane</keyword>
<evidence type="ECO:0000256" key="1">
    <source>
        <dbReference type="SAM" id="Phobius"/>
    </source>
</evidence>